<keyword evidence="9" id="KW-0862">Zinc</keyword>
<dbReference type="EMBL" id="ML178859">
    <property type="protein sequence ID" value="TFK96527.1"/>
    <property type="molecule type" value="Genomic_DNA"/>
</dbReference>
<reference evidence="15 16" key="1">
    <citation type="journal article" date="2019" name="Nat. Ecol. Evol.">
        <title>Megaphylogeny resolves global patterns of mushroom evolution.</title>
        <authorList>
            <person name="Varga T."/>
            <person name="Krizsan K."/>
            <person name="Foldi C."/>
            <person name="Dima B."/>
            <person name="Sanchez-Garcia M."/>
            <person name="Sanchez-Ramirez S."/>
            <person name="Szollosi G.J."/>
            <person name="Szarkandi J.G."/>
            <person name="Papp V."/>
            <person name="Albert L."/>
            <person name="Andreopoulos W."/>
            <person name="Angelini C."/>
            <person name="Antonin V."/>
            <person name="Barry K.W."/>
            <person name="Bougher N.L."/>
            <person name="Buchanan P."/>
            <person name="Buyck B."/>
            <person name="Bense V."/>
            <person name="Catcheside P."/>
            <person name="Chovatia M."/>
            <person name="Cooper J."/>
            <person name="Damon W."/>
            <person name="Desjardin D."/>
            <person name="Finy P."/>
            <person name="Geml J."/>
            <person name="Haridas S."/>
            <person name="Hughes K."/>
            <person name="Justo A."/>
            <person name="Karasinski D."/>
            <person name="Kautmanova I."/>
            <person name="Kiss B."/>
            <person name="Kocsube S."/>
            <person name="Kotiranta H."/>
            <person name="LaButti K.M."/>
            <person name="Lechner B.E."/>
            <person name="Liimatainen K."/>
            <person name="Lipzen A."/>
            <person name="Lukacs Z."/>
            <person name="Mihaltcheva S."/>
            <person name="Morgado L.N."/>
            <person name="Niskanen T."/>
            <person name="Noordeloos M.E."/>
            <person name="Ohm R.A."/>
            <person name="Ortiz-Santana B."/>
            <person name="Ovrebo C."/>
            <person name="Racz N."/>
            <person name="Riley R."/>
            <person name="Savchenko A."/>
            <person name="Shiryaev A."/>
            <person name="Soop K."/>
            <person name="Spirin V."/>
            <person name="Szebenyi C."/>
            <person name="Tomsovsky M."/>
            <person name="Tulloss R.E."/>
            <person name="Uehling J."/>
            <person name="Grigoriev I.V."/>
            <person name="Vagvolgyi C."/>
            <person name="Papp T."/>
            <person name="Martin F.M."/>
            <person name="Miettinen O."/>
            <person name="Hibbett D.S."/>
            <person name="Nagy L.G."/>
        </authorList>
    </citation>
    <scope>NUCLEOTIDE SEQUENCE [LARGE SCALE GENOMIC DNA]</scope>
    <source>
        <strain evidence="15 16">CBS 309.79</strain>
    </source>
</reference>
<dbReference type="Gene3D" id="3.30.40.10">
    <property type="entry name" value="Zinc/RING finger domain, C3HC4 (zinc finger)"/>
    <property type="match status" value="1"/>
</dbReference>
<evidence type="ECO:0000313" key="15">
    <source>
        <dbReference type="EMBL" id="TFK96527.1"/>
    </source>
</evidence>
<protein>
    <recommendedName>
        <fullName evidence="3">RBR-type E3 ubiquitin transferase</fullName>
        <ecNumber evidence="3">2.3.2.31</ecNumber>
    </recommendedName>
</protein>
<evidence type="ECO:0000259" key="14">
    <source>
        <dbReference type="PROSITE" id="PS51873"/>
    </source>
</evidence>
<dbReference type="AlphaFoldDB" id="A0A5C3Q5V5"/>
<dbReference type="Proteomes" id="UP000305067">
    <property type="component" value="Unassembled WGS sequence"/>
</dbReference>
<keyword evidence="4" id="KW-0808">Transferase</keyword>
<dbReference type="CDD" id="cd22584">
    <property type="entry name" value="Rcat_RBR_unk"/>
    <property type="match status" value="1"/>
</dbReference>
<feature type="coiled-coil region" evidence="11">
    <location>
        <begin position="246"/>
        <end position="280"/>
    </location>
</feature>
<evidence type="ECO:0000256" key="8">
    <source>
        <dbReference type="ARBA" id="ARBA00022786"/>
    </source>
</evidence>
<accession>A0A5C3Q5V5</accession>
<dbReference type="PANTHER" id="PTHR11685">
    <property type="entry name" value="RBR FAMILY RING FINGER AND IBR DOMAIN-CONTAINING"/>
    <property type="match status" value="1"/>
</dbReference>
<organism evidence="15 16">
    <name type="scientific">Pterulicium gracile</name>
    <dbReference type="NCBI Taxonomy" id="1884261"/>
    <lineage>
        <taxon>Eukaryota</taxon>
        <taxon>Fungi</taxon>
        <taxon>Dikarya</taxon>
        <taxon>Basidiomycota</taxon>
        <taxon>Agaricomycotina</taxon>
        <taxon>Agaricomycetes</taxon>
        <taxon>Agaricomycetidae</taxon>
        <taxon>Agaricales</taxon>
        <taxon>Pleurotineae</taxon>
        <taxon>Pterulaceae</taxon>
        <taxon>Pterulicium</taxon>
    </lineage>
</organism>
<evidence type="ECO:0000256" key="7">
    <source>
        <dbReference type="ARBA" id="ARBA00022771"/>
    </source>
</evidence>
<name>A0A5C3Q5V5_9AGAR</name>
<evidence type="ECO:0000256" key="1">
    <source>
        <dbReference type="ARBA" id="ARBA00001798"/>
    </source>
</evidence>
<evidence type="ECO:0000256" key="9">
    <source>
        <dbReference type="ARBA" id="ARBA00022833"/>
    </source>
</evidence>
<dbReference type="OrthoDB" id="1431934at2759"/>
<evidence type="ECO:0000256" key="11">
    <source>
        <dbReference type="SAM" id="Coils"/>
    </source>
</evidence>
<dbReference type="PROSITE" id="PS50089">
    <property type="entry name" value="ZF_RING_2"/>
    <property type="match status" value="1"/>
</dbReference>
<dbReference type="PROSITE" id="PS00518">
    <property type="entry name" value="ZF_RING_1"/>
    <property type="match status" value="1"/>
</dbReference>
<keyword evidence="6" id="KW-0677">Repeat</keyword>
<dbReference type="GO" id="GO:0008270">
    <property type="term" value="F:zinc ion binding"/>
    <property type="evidence" value="ECO:0007669"/>
    <property type="project" value="UniProtKB-KW"/>
</dbReference>
<dbReference type="SMART" id="SM00184">
    <property type="entry name" value="RING"/>
    <property type="match status" value="2"/>
</dbReference>
<proteinExistence type="predicted"/>
<evidence type="ECO:0000256" key="10">
    <source>
        <dbReference type="PROSITE-ProRule" id="PRU00175"/>
    </source>
</evidence>
<keyword evidence="5" id="KW-0479">Metal-binding</keyword>
<gene>
    <name evidence="15" type="ORF">BDV98DRAFT_576052</name>
</gene>
<evidence type="ECO:0000313" key="16">
    <source>
        <dbReference type="Proteomes" id="UP000305067"/>
    </source>
</evidence>
<dbReference type="Gene3D" id="1.20.120.1750">
    <property type="match status" value="1"/>
</dbReference>
<evidence type="ECO:0000256" key="3">
    <source>
        <dbReference type="ARBA" id="ARBA00012251"/>
    </source>
</evidence>
<dbReference type="InterPro" id="IPR001841">
    <property type="entry name" value="Znf_RING"/>
</dbReference>
<dbReference type="STRING" id="1884261.A0A5C3Q5V5"/>
<evidence type="ECO:0000256" key="12">
    <source>
        <dbReference type="SAM" id="MobiDB-lite"/>
    </source>
</evidence>
<dbReference type="InterPro" id="IPR054694">
    <property type="entry name" value="Parkin-like_IBR"/>
</dbReference>
<dbReference type="EC" id="2.3.2.31" evidence="3"/>
<evidence type="ECO:0000259" key="13">
    <source>
        <dbReference type="PROSITE" id="PS50089"/>
    </source>
</evidence>
<evidence type="ECO:0000256" key="5">
    <source>
        <dbReference type="ARBA" id="ARBA00022723"/>
    </source>
</evidence>
<feature type="region of interest" description="Disordered" evidence="12">
    <location>
        <begin position="406"/>
        <end position="431"/>
    </location>
</feature>
<dbReference type="SUPFAM" id="SSF57850">
    <property type="entry name" value="RING/U-box"/>
    <property type="match status" value="2"/>
</dbReference>
<keyword evidence="11" id="KW-0175">Coiled coil</keyword>
<dbReference type="Pfam" id="PF22605">
    <property type="entry name" value="IBR_2"/>
    <property type="match status" value="1"/>
</dbReference>
<feature type="domain" description="RING-type" evidence="14">
    <location>
        <begin position="478"/>
        <end position="697"/>
    </location>
</feature>
<dbReference type="InterPro" id="IPR013083">
    <property type="entry name" value="Znf_RING/FYVE/PHD"/>
</dbReference>
<keyword evidence="16" id="KW-1185">Reference proteome</keyword>
<dbReference type="GO" id="GO:0061630">
    <property type="term" value="F:ubiquitin protein ligase activity"/>
    <property type="evidence" value="ECO:0007669"/>
    <property type="project" value="UniProtKB-EC"/>
</dbReference>
<dbReference type="PROSITE" id="PS51873">
    <property type="entry name" value="TRIAD"/>
    <property type="match status" value="1"/>
</dbReference>
<dbReference type="InterPro" id="IPR031127">
    <property type="entry name" value="E3_UB_ligase_RBR"/>
</dbReference>
<dbReference type="InterPro" id="IPR017907">
    <property type="entry name" value="Znf_RING_CS"/>
</dbReference>
<comment type="pathway">
    <text evidence="2">Protein modification; protein ubiquitination.</text>
</comment>
<evidence type="ECO:0000256" key="6">
    <source>
        <dbReference type="ARBA" id="ARBA00022737"/>
    </source>
</evidence>
<dbReference type="GO" id="GO:0016567">
    <property type="term" value="P:protein ubiquitination"/>
    <property type="evidence" value="ECO:0007669"/>
    <property type="project" value="InterPro"/>
</dbReference>
<evidence type="ECO:0000256" key="4">
    <source>
        <dbReference type="ARBA" id="ARBA00022679"/>
    </source>
</evidence>
<sequence>MLSTHDRKGSFNLEEIFTGKTVVASFAGTHQYAIGGISACGLAALNCARVLFEKESQGLGGMRLLEAIATREVCEEIMRICQLWTVRDHLDVEDIQEAPIFQRTLAHLYSEFNTPSYEHFRAAVQRLTDTSPHDASAALVITRPPEIISVLKIPIQPSQCVFAVFDSHPRDKHPDGAGFVLNASVADTASYLDGLLPFDAGLVGDRSMQWEAQLLGNFSAHAYTTKSPLTTSGELHDLVVESSMDVLKLQTQARALRNKINAVERDLVKAEERLTQASIANIGLQDRVRTERDKRKILEKVHLQTKASSHASNLSSTPLHSGTMATLAAKQKQHNSVDNSWQAEIINPKPAMTCFSSIASPNLDAHQRPKSFFNSSQHFYQPRTSPSESLTRSASFFNSSTHFSVLGQSGSEPASATQTENRVPPQASTSTLEHIDDPELLEQNKDHSLMYALQLQSQFNQEHQGLLEQGKLLAAVQKTFDCAICMDSLPEDYITVISSCKHSFCRDCARSHICAKIEEHHYPILCPLCVAEKDTGHPSVIDTALILQIGLEEKLYAIYEEMELSRVSVLLHCQQCQKSAFVAKDELEAIHTIVCPLPGCNHAWCKACSKTIFGFGQSGQPAHSCDGSSELKHLMDKKGWKHCPGCQTPAEKTEGCQHMTCPAPGCNSHFCYACGQLIIRSIMRRDIQNAIQTHYRLCRLF</sequence>
<comment type="catalytic activity">
    <reaction evidence="1">
        <text>[E2 ubiquitin-conjugating enzyme]-S-ubiquitinyl-L-cysteine + [acceptor protein]-L-lysine = [E2 ubiquitin-conjugating enzyme]-L-cysteine + [acceptor protein]-N(6)-ubiquitinyl-L-lysine.</text>
        <dbReference type="EC" id="2.3.2.31"/>
    </reaction>
</comment>
<dbReference type="InterPro" id="IPR044066">
    <property type="entry name" value="TRIAD_supradom"/>
</dbReference>
<feature type="domain" description="RING-type" evidence="13">
    <location>
        <begin position="482"/>
        <end position="529"/>
    </location>
</feature>
<evidence type="ECO:0000256" key="2">
    <source>
        <dbReference type="ARBA" id="ARBA00004906"/>
    </source>
</evidence>
<keyword evidence="8" id="KW-0833">Ubl conjugation pathway</keyword>
<keyword evidence="7 10" id="KW-0863">Zinc-finger</keyword>